<evidence type="ECO:0000313" key="3">
    <source>
        <dbReference type="Proteomes" id="UP000249451"/>
    </source>
</evidence>
<accession>A0A2W5BED0</accession>
<organism evidence="2 3">
    <name type="scientific">Corynebacterium urealyticum</name>
    <dbReference type="NCBI Taxonomy" id="43771"/>
    <lineage>
        <taxon>Bacteria</taxon>
        <taxon>Bacillati</taxon>
        <taxon>Actinomycetota</taxon>
        <taxon>Actinomycetes</taxon>
        <taxon>Mycobacteriales</taxon>
        <taxon>Corynebacteriaceae</taxon>
        <taxon>Corynebacterium</taxon>
    </lineage>
</organism>
<feature type="non-terminal residue" evidence="2">
    <location>
        <position position="1"/>
    </location>
</feature>
<dbReference type="Proteomes" id="UP000249451">
    <property type="component" value="Unassembled WGS sequence"/>
</dbReference>
<gene>
    <name evidence="2" type="ORF">DI609_00695</name>
</gene>
<name>A0A2W5BED0_9CORY</name>
<evidence type="ECO:0000256" key="1">
    <source>
        <dbReference type="SAM" id="MobiDB-lite"/>
    </source>
</evidence>
<dbReference type="AlphaFoldDB" id="A0A2W5BED0"/>
<feature type="region of interest" description="Disordered" evidence="1">
    <location>
        <begin position="161"/>
        <end position="186"/>
    </location>
</feature>
<dbReference type="EMBL" id="QFNY01000007">
    <property type="protein sequence ID" value="PZP03617.1"/>
    <property type="molecule type" value="Genomic_DNA"/>
</dbReference>
<proteinExistence type="predicted"/>
<sequence length="186" mass="20047">ESPLVIDIAANKWIISSVTAAKKNMQELEGKNAECRVNLSLTGTASTGQRLVVQTTTDGIRGDKDIEAIIPLETEPWPVTTAEQYLSGEHFNVAGSDVDDLPDGKVMGFDSSATTVMDKISGVIKDNVMQYPTGHSAGRRILTCGPRWRGSVPGYSFTPEQAEEPTVEFISIDRGDSEDTGEDVAE</sequence>
<protein>
    <submittedName>
        <fullName evidence="2">Uncharacterized protein</fullName>
    </submittedName>
</protein>
<comment type="caution">
    <text evidence="2">The sequence shown here is derived from an EMBL/GenBank/DDBJ whole genome shotgun (WGS) entry which is preliminary data.</text>
</comment>
<evidence type="ECO:0000313" key="2">
    <source>
        <dbReference type="EMBL" id="PZP03617.1"/>
    </source>
</evidence>
<reference evidence="2 3" key="1">
    <citation type="submission" date="2017-11" db="EMBL/GenBank/DDBJ databases">
        <title>Infants hospitalized years apart are colonized by the same room-sourced microbial strains.</title>
        <authorList>
            <person name="Brooks B."/>
            <person name="Olm M.R."/>
            <person name="Firek B.A."/>
            <person name="Baker R."/>
            <person name="Thomas B.C."/>
            <person name="Morowitz M.J."/>
            <person name="Banfield J.F."/>
        </authorList>
    </citation>
    <scope>NUCLEOTIDE SEQUENCE [LARGE SCALE GENOMIC DNA]</scope>
    <source>
        <strain evidence="2">S2_012_000_R3_87</strain>
    </source>
</reference>